<evidence type="ECO:0000313" key="1">
    <source>
        <dbReference type="Proteomes" id="UP000887576"/>
    </source>
</evidence>
<dbReference type="WBParaSite" id="JU765_v2.g9423.t1">
    <property type="protein sequence ID" value="JU765_v2.g9423.t1"/>
    <property type="gene ID" value="JU765_v2.g9423"/>
</dbReference>
<evidence type="ECO:0000313" key="2">
    <source>
        <dbReference type="WBParaSite" id="JU765_v2.g9423.t1"/>
    </source>
</evidence>
<reference evidence="2" key="1">
    <citation type="submission" date="2022-11" db="UniProtKB">
        <authorList>
            <consortium name="WormBaseParasite"/>
        </authorList>
    </citation>
    <scope>IDENTIFICATION</scope>
</reference>
<dbReference type="Proteomes" id="UP000887576">
    <property type="component" value="Unplaced"/>
</dbReference>
<sequence>MNAIIQRHTEKREMIIDELIFSLYYLAGVFHNEIARGYYEDGSYVLEEEFVEELKGGRVDVRIFKCFMKSKYHAFASKTVASTGKK</sequence>
<name>A0AC34RS13_9BILA</name>
<protein>
    <submittedName>
        <fullName evidence="2">Uncharacterized protein</fullName>
    </submittedName>
</protein>
<proteinExistence type="predicted"/>
<organism evidence="1 2">
    <name type="scientific">Panagrolaimus sp. JU765</name>
    <dbReference type="NCBI Taxonomy" id="591449"/>
    <lineage>
        <taxon>Eukaryota</taxon>
        <taxon>Metazoa</taxon>
        <taxon>Ecdysozoa</taxon>
        <taxon>Nematoda</taxon>
        <taxon>Chromadorea</taxon>
        <taxon>Rhabditida</taxon>
        <taxon>Tylenchina</taxon>
        <taxon>Panagrolaimomorpha</taxon>
        <taxon>Panagrolaimoidea</taxon>
        <taxon>Panagrolaimidae</taxon>
        <taxon>Panagrolaimus</taxon>
    </lineage>
</organism>
<accession>A0AC34RS13</accession>